<dbReference type="Gene3D" id="1.25.40.10">
    <property type="entry name" value="Tetratricopeptide repeat domain"/>
    <property type="match status" value="2"/>
</dbReference>
<dbReference type="PRINTS" id="PR00038">
    <property type="entry name" value="HTHLUXR"/>
</dbReference>
<dbReference type="CDD" id="cd06170">
    <property type="entry name" value="LuxR_C_like"/>
    <property type="match status" value="1"/>
</dbReference>
<dbReference type="InterPro" id="IPR000792">
    <property type="entry name" value="Tscrpt_reg_LuxR_C"/>
</dbReference>
<evidence type="ECO:0000256" key="1">
    <source>
        <dbReference type="ARBA" id="ARBA00022741"/>
    </source>
</evidence>
<keyword evidence="2" id="KW-0067">ATP-binding</keyword>
<dbReference type="PANTHER" id="PTHR16305:SF35">
    <property type="entry name" value="TRANSCRIPTIONAL ACTIVATOR DOMAIN"/>
    <property type="match status" value="1"/>
</dbReference>
<dbReference type="PANTHER" id="PTHR16305">
    <property type="entry name" value="TESTICULAR SOLUBLE ADENYLYL CYCLASE"/>
    <property type="match status" value="1"/>
</dbReference>
<evidence type="ECO:0000313" key="5">
    <source>
        <dbReference type="Proteomes" id="UP001595859"/>
    </source>
</evidence>
<dbReference type="PROSITE" id="PS00622">
    <property type="entry name" value="HTH_LUXR_1"/>
    <property type="match status" value="1"/>
</dbReference>
<feature type="domain" description="HTH luxR-type" evidence="3">
    <location>
        <begin position="937"/>
        <end position="1002"/>
    </location>
</feature>
<dbReference type="Pfam" id="PF00196">
    <property type="entry name" value="GerE"/>
    <property type="match status" value="1"/>
</dbReference>
<dbReference type="Gene3D" id="1.10.10.10">
    <property type="entry name" value="Winged helix-like DNA-binding domain superfamily/Winged helix DNA-binding domain"/>
    <property type="match status" value="1"/>
</dbReference>
<dbReference type="SUPFAM" id="SSF52540">
    <property type="entry name" value="P-loop containing nucleoside triphosphate hydrolases"/>
    <property type="match status" value="1"/>
</dbReference>
<evidence type="ECO:0000259" key="3">
    <source>
        <dbReference type="PROSITE" id="PS50043"/>
    </source>
</evidence>
<organism evidence="4 5">
    <name type="scientific">Actinophytocola glycyrrhizae</name>
    <dbReference type="NCBI Taxonomy" id="2044873"/>
    <lineage>
        <taxon>Bacteria</taxon>
        <taxon>Bacillati</taxon>
        <taxon>Actinomycetota</taxon>
        <taxon>Actinomycetes</taxon>
        <taxon>Pseudonocardiales</taxon>
        <taxon>Pseudonocardiaceae</taxon>
    </lineage>
</organism>
<dbReference type="SUPFAM" id="SSF46894">
    <property type="entry name" value="C-terminal effector domain of the bipartite response regulators"/>
    <property type="match status" value="1"/>
</dbReference>
<proteinExistence type="predicted"/>
<dbReference type="InterPro" id="IPR036388">
    <property type="entry name" value="WH-like_DNA-bd_sf"/>
</dbReference>
<dbReference type="Pfam" id="PF13191">
    <property type="entry name" value="AAA_16"/>
    <property type="match status" value="1"/>
</dbReference>
<dbReference type="InterPro" id="IPR041664">
    <property type="entry name" value="AAA_16"/>
</dbReference>
<keyword evidence="1" id="KW-0547">Nucleotide-binding</keyword>
<dbReference type="PROSITE" id="PS50043">
    <property type="entry name" value="HTH_LUXR_2"/>
    <property type="match status" value="1"/>
</dbReference>
<protein>
    <submittedName>
        <fullName evidence="4">AAA family ATPase</fullName>
    </submittedName>
</protein>
<accession>A0ABV9S3G5</accession>
<name>A0ABV9S3G5_9PSEU</name>
<dbReference type="InterPro" id="IPR016032">
    <property type="entry name" value="Sig_transdc_resp-reg_C-effctor"/>
</dbReference>
<dbReference type="InterPro" id="IPR027417">
    <property type="entry name" value="P-loop_NTPase"/>
</dbReference>
<sequence>MRGVARLGSGIPLVARDRELGRLRGAFEQAASGTATAMLISGDAGVGKTRLTDELAAFARDKGGIVLTGRCLDAGETGLPYLPFAEAMSQVPDREHSVLAHPALARLFPDVTLPAVTERREANMSAITAVVPGIGGRLGNRPEQDIGQLQLFDAVHALLTGLAATAPVVLVLEDLHWADGSTRRLLSFLVARLRDQRILIVGTYRSDDLHRRHPLRPLLAELVRQPAMERLDLSPFNRADSRLFVSSLAEEGLPDDLVREVAGRSEGNAFFAEELLAAYTEDGDELPATLVDVLLARVERLSEAAQRVVRVASVAGRRAPHARLLAVSELSETELEEALREAVQHHVLVAKKEQWMDVYAFRHALLSEAVYGDLLPGERVRLHAAYARELAGAAGQRGAAAALAHHSVESHALPQALAASIVAADEAADSGAPAEALGHLERALKLWDGVAQAERPEHMDEVTLLRRASFMAGSSGDPERAVSFARSAVKLADASGDRQAAAMMRRRLASALFVVEGKEDEARQAIERAWEIAEDLPAGCEKAWVLAVYALILRSMREPAQSRRIAELAVREARACDEVGVIADALITLGALDESEGRVEEGRERLREAIRLARDDDALSVELRARYYLAINTYEAGELDAAVRIIEDGVERARDTGLTWSTYGFELRAIKVVVRYARGDWDESEAAAEPPGMRVSSTVSARLAAVGSYVMVSRGRLAEAAKLAADLRSEWHRDFQIFASMSAVGAELALWQGRPEEGAKLVREALEWAERVGGQWVLMNIRLGALGATLYADCADRAARRKDDAERKTYVDEGMRVVELARKTAKYGRPRTGSLGPEGRAWLARAEAEESRLRGASDPALWEKAVEAFAYGAVYEQAVCRWRLGAALLGAERRDDAAAVLKAADEVASRLDARPLRDALRKLARRGRIALADGQTQREALDPFTPRERSVLRLVALGRTNRQVGEELFISEKTVSVHLSRIMAKLGANRRAEAVAIAYDRGLLAEPVPPPGT</sequence>
<evidence type="ECO:0000256" key="2">
    <source>
        <dbReference type="ARBA" id="ARBA00022840"/>
    </source>
</evidence>
<dbReference type="Proteomes" id="UP001595859">
    <property type="component" value="Unassembled WGS sequence"/>
</dbReference>
<gene>
    <name evidence="4" type="ORF">ACFPCV_21850</name>
</gene>
<dbReference type="RefSeq" id="WP_378058136.1">
    <property type="nucleotide sequence ID" value="NZ_JBHSIS010000010.1"/>
</dbReference>
<dbReference type="SUPFAM" id="SSF48452">
    <property type="entry name" value="TPR-like"/>
    <property type="match status" value="1"/>
</dbReference>
<reference evidence="5" key="1">
    <citation type="journal article" date="2019" name="Int. J. Syst. Evol. Microbiol.">
        <title>The Global Catalogue of Microorganisms (GCM) 10K type strain sequencing project: providing services to taxonomists for standard genome sequencing and annotation.</title>
        <authorList>
            <consortium name="The Broad Institute Genomics Platform"/>
            <consortium name="The Broad Institute Genome Sequencing Center for Infectious Disease"/>
            <person name="Wu L."/>
            <person name="Ma J."/>
        </authorList>
    </citation>
    <scope>NUCLEOTIDE SEQUENCE [LARGE SCALE GENOMIC DNA]</scope>
    <source>
        <strain evidence="5">ZS-22-S1</strain>
    </source>
</reference>
<keyword evidence="5" id="KW-1185">Reference proteome</keyword>
<dbReference type="InterPro" id="IPR011990">
    <property type="entry name" value="TPR-like_helical_dom_sf"/>
</dbReference>
<evidence type="ECO:0000313" key="4">
    <source>
        <dbReference type="EMBL" id="MFC4856155.1"/>
    </source>
</evidence>
<comment type="caution">
    <text evidence="4">The sequence shown here is derived from an EMBL/GenBank/DDBJ whole genome shotgun (WGS) entry which is preliminary data.</text>
</comment>
<dbReference type="SMART" id="SM00421">
    <property type="entry name" value="HTH_LUXR"/>
    <property type="match status" value="1"/>
</dbReference>
<dbReference type="EMBL" id="JBHSIS010000010">
    <property type="protein sequence ID" value="MFC4856155.1"/>
    <property type="molecule type" value="Genomic_DNA"/>
</dbReference>